<dbReference type="EMBL" id="CP002299">
    <property type="protein sequence ID" value="ADP79838.1"/>
    <property type="molecule type" value="Genomic_DNA"/>
</dbReference>
<evidence type="ECO:0000313" key="2">
    <source>
        <dbReference type="Proteomes" id="UP000002484"/>
    </source>
</evidence>
<dbReference type="Proteomes" id="UP000002484">
    <property type="component" value="Chromosome"/>
</dbReference>
<dbReference type="RefSeq" id="WP_013422957.1">
    <property type="nucleotide sequence ID" value="NC_014666.1"/>
</dbReference>
<dbReference type="STRING" id="298654.FraEuI1c_1782"/>
<dbReference type="AlphaFoldDB" id="E3JBG6"/>
<accession>E3JBG6</accession>
<proteinExistence type="predicted"/>
<dbReference type="Gene3D" id="2.60.40.10">
    <property type="entry name" value="Immunoglobulins"/>
    <property type="match status" value="1"/>
</dbReference>
<dbReference type="InterPro" id="IPR013783">
    <property type="entry name" value="Ig-like_fold"/>
</dbReference>
<dbReference type="HOGENOM" id="CLU_1666848_0_0_11"/>
<dbReference type="KEGG" id="fri:FraEuI1c_1782"/>
<reference evidence="1 2" key="1">
    <citation type="submission" date="2010-10" db="EMBL/GenBank/DDBJ databases">
        <title>Complete sequence of Frankia sp. EuI1c.</title>
        <authorList>
            <consortium name="US DOE Joint Genome Institute"/>
            <person name="Lucas S."/>
            <person name="Copeland A."/>
            <person name="Lapidus A."/>
            <person name="Cheng J.-F."/>
            <person name="Bruce D."/>
            <person name="Goodwin L."/>
            <person name="Pitluck S."/>
            <person name="Chertkov O."/>
            <person name="Detter J.C."/>
            <person name="Han C."/>
            <person name="Tapia R."/>
            <person name="Land M."/>
            <person name="Hauser L."/>
            <person name="Jeffries C."/>
            <person name="Kyrpides N."/>
            <person name="Ivanova N."/>
            <person name="Mikhailova N."/>
            <person name="Beauchemin N."/>
            <person name="Sen A."/>
            <person name="Sur S.A."/>
            <person name="Gtari M."/>
            <person name="Wall L."/>
            <person name="Tisa L."/>
            <person name="Woyke T."/>
        </authorList>
    </citation>
    <scope>NUCLEOTIDE SEQUENCE [LARGE SCALE GENOMIC DNA]</scope>
    <source>
        <strain evidence="2">DSM 45817 / CECT 9037 / EuI1c</strain>
    </source>
</reference>
<dbReference type="GO" id="GO:0005975">
    <property type="term" value="P:carbohydrate metabolic process"/>
    <property type="evidence" value="ECO:0007669"/>
    <property type="project" value="UniProtKB-ARBA"/>
</dbReference>
<organism evidence="1 2">
    <name type="scientific">Pseudofrankia inefficax (strain DSM 45817 / CECT 9037 / DDB 130130 / EuI1c)</name>
    <name type="common">Frankia inefficax</name>
    <dbReference type="NCBI Taxonomy" id="298654"/>
    <lineage>
        <taxon>Bacteria</taxon>
        <taxon>Bacillati</taxon>
        <taxon>Actinomycetota</taxon>
        <taxon>Actinomycetes</taxon>
        <taxon>Frankiales</taxon>
        <taxon>Frankiaceae</taxon>
        <taxon>Pseudofrankia</taxon>
    </lineage>
</organism>
<evidence type="ECO:0000313" key="1">
    <source>
        <dbReference type="EMBL" id="ADP79838.1"/>
    </source>
</evidence>
<dbReference type="PROSITE" id="PS51257">
    <property type="entry name" value="PROKAR_LIPOPROTEIN"/>
    <property type="match status" value="1"/>
</dbReference>
<sequence precursor="true">MRRHLSSAVPASLVMTMLAACGFLLTSCHSPYLPGVGGGPHPTASPSHTVTPTPVRKPVTLNFYAEPSLDPTPPVWFIIETATDHVGQLPGEPHPTGTMTVVAGGVSYGTQVVSLQNDVEYGVNVHVPPGRYDFVVDYSGDANYLPAHKAYMTIPVGP</sequence>
<name>E3JBG6_PSEI1</name>
<gene>
    <name evidence="1" type="ordered locus">FraEuI1c_1782</name>
</gene>
<protein>
    <submittedName>
        <fullName evidence="1">Uncharacterized protein</fullName>
    </submittedName>
</protein>
<keyword evidence="2" id="KW-1185">Reference proteome</keyword>
<dbReference type="InParanoid" id="E3JBG6"/>
<dbReference type="OrthoDB" id="9944566at2"/>